<evidence type="ECO:0000256" key="5">
    <source>
        <dbReference type="ARBA" id="ARBA00022989"/>
    </source>
</evidence>
<keyword evidence="16" id="KW-1185">Reference proteome</keyword>
<dbReference type="PROSITE" id="PS50198">
    <property type="entry name" value="PPIC_PPIASE_2"/>
    <property type="match status" value="1"/>
</dbReference>
<dbReference type="PROSITE" id="PS01096">
    <property type="entry name" value="PPIC_PPIASE_1"/>
    <property type="match status" value="1"/>
</dbReference>
<dbReference type="HOGENOM" id="CLU_023843_1_2_4"/>
<keyword evidence="3" id="KW-0997">Cell inner membrane</keyword>
<dbReference type="InterPro" id="IPR052029">
    <property type="entry name" value="PpiD_chaperone"/>
</dbReference>
<name>K1JH16_9BURK</name>
<keyword evidence="12" id="KW-0697">Rotamase</keyword>
<reference evidence="15 16" key="1">
    <citation type="submission" date="2012-05" db="EMBL/GenBank/DDBJ databases">
        <title>The Genome Sequence of Sutterella wadsworthensis 2_1_59BFAA.</title>
        <authorList>
            <consortium name="The Broad Institute Genome Sequencing Platform"/>
            <person name="Earl A."/>
            <person name="Ward D."/>
            <person name="Feldgarden M."/>
            <person name="Gevers D."/>
            <person name="Daigneault M."/>
            <person name="Strauss J."/>
            <person name="Allen-Vercoe E."/>
            <person name="Walker B."/>
            <person name="Young S.K."/>
            <person name="Zeng Q."/>
            <person name="Gargeya S."/>
            <person name="Fitzgerald M."/>
            <person name="Haas B."/>
            <person name="Abouelleil A."/>
            <person name="Alvarado L."/>
            <person name="Arachchi H.M."/>
            <person name="Berlin A.M."/>
            <person name="Chapman S.B."/>
            <person name="Goldberg J."/>
            <person name="Griggs A."/>
            <person name="Gujja S."/>
            <person name="Hansen M."/>
            <person name="Howarth C."/>
            <person name="Imamovic A."/>
            <person name="Larimer J."/>
            <person name="McCowen C."/>
            <person name="Montmayeur A."/>
            <person name="Murphy C."/>
            <person name="Neiman D."/>
            <person name="Pearson M."/>
            <person name="Priest M."/>
            <person name="Roberts A."/>
            <person name="Saif S."/>
            <person name="Shea T."/>
            <person name="Sisk P."/>
            <person name="Sykes S."/>
            <person name="Wortman J."/>
            <person name="Nusbaum C."/>
            <person name="Birren B."/>
        </authorList>
    </citation>
    <scope>NUCLEOTIDE SEQUENCE [LARGE SCALE GENOMIC DNA]</scope>
    <source>
        <strain evidence="15 16">2_1_59BFAA</strain>
    </source>
</reference>
<dbReference type="Proteomes" id="UP000005835">
    <property type="component" value="Unassembled WGS sequence"/>
</dbReference>
<evidence type="ECO:0000256" key="10">
    <source>
        <dbReference type="ARBA" id="ARBA00040743"/>
    </source>
</evidence>
<proteinExistence type="inferred from homology"/>
<evidence type="ECO:0000256" key="4">
    <source>
        <dbReference type="ARBA" id="ARBA00022692"/>
    </source>
</evidence>
<evidence type="ECO:0000256" key="6">
    <source>
        <dbReference type="ARBA" id="ARBA00023136"/>
    </source>
</evidence>
<dbReference type="Gene3D" id="1.10.4030.10">
    <property type="entry name" value="Porin chaperone SurA, peptide-binding domain"/>
    <property type="match status" value="1"/>
</dbReference>
<sequence>MLQAFRDHKRWLMFIAMVLIIPSFVVTGIYSYNRMTQADNSIAKVGDSSITPELFDQAKRQQLERLRQQMGDQFRAGMLDTPEAREALVRNLMDEAAVTQTVAREHVGVSEQEAVALIKNADALKENGQFSPALYERFLQSQGKSDQQFVAEVRRDLAKEALLTGVTATYPVPSAVVEHLHKIITEEREVQTLIFNIDQYMGDVKVTPDEVKAYYDGHQSEFMADEHVTAQYVVLSPESFKASIKPNEEDVRSYYEQNKQRYATAEERRASHILISFGDDKAASKKKAEEILGKAKADPSSFAKLAKENSVDTGSAVEGGDLSFFGRGMMVKPFEDAVFSAKKGDIVGPVESDFGWHVIYVTDIHPARVRDFNEVRADIEAEYIDQMALREFSEKAEEFTNIVYEQADSLEPAAQKFGLKLMTAEDVTRQGPADPELAPFFNEHVLENLYGSECLQEKRNSAAVEVGSNQLVAARVEKHFPKAVRPFDEVKGQIEDGLKLRKAGELAKAAGEKKVAEVRQSKSLDGFSKAVWVSRQNLLGHPAQLVDRMVALPADKLPAYTGMQVDGGAYFVAFVNAAKVKAPTENELKSLSREFATIYGEADRRGYLSALRQELGEEILRPDFIKGENKGEDAE</sequence>
<evidence type="ECO:0000256" key="13">
    <source>
        <dbReference type="SAM" id="Phobius"/>
    </source>
</evidence>
<dbReference type="InterPro" id="IPR000297">
    <property type="entry name" value="PPIase_PpiC"/>
</dbReference>
<evidence type="ECO:0000259" key="14">
    <source>
        <dbReference type="PROSITE" id="PS50198"/>
    </source>
</evidence>
<keyword evidence="6 13" id="KW-0472">Membrane</keyword>
<dbReference type="SUPFAM" id="SSF109998">
    <property type="entry name" value="Triger factor/SurA peptide-binding domain-like"/>
    <property type="match status" value="1"/>
</dbReference>
<dbReference type="PANTHER" id="PTHR47529">
    <property type="entry name" value="PEPTIDYL-PROLYL CIS-TRANS ISOMERASE D"/>
    <property type="match status" value="1"/>
</dbReference>
<accession>K1JH16</accession>
<dbReference type="InterPro" id="IPR046357">
    <property type="entry name" value="PPIase_dom_sf"/>
</dbReference>
<dbReference type="STRING" id="742823.HMPREF9465_01575"/>
<evidence type="ECO:0000256" key="8">
    <source>
        <dbReference type="ARBA" id="ARBA00023235"/>
    </source>
</evidence>
<dbReference type="GO" id="GO:0005886">
    <property type="term" value="C:plasma membrane"/>
    <property type="evidence" value="ECO:0007669"/>
    <property type="project" value="UniProtKB-SubCell"/>
</dbReference>
<dbReference type="InterPro" id="IPR027304">
    <property type="entry name" value="Trigger_fact/SurA_dom_sf"/>
</dbReference>
<dbReference type="EMBL" id="ADMG01000035">
    <property type="protein sequence ID" value="EKB30885.1"/>
    <property type="molecule type" value="Genomic_DNA"/>
</dbReference>
<comment type="similarity">
    <text evidence="9">Belongs to the PpiD chaperone family.</text>
</comment>
<dbReference type="Pfam" id="PF13616">
    <property type="entry name" value="Rotamase_3"/>
    <property type="match status" value="1"/>
</dbReference>
<dbReference type="Pfam" id="PF13624">
    <property type="entry name" value="SurA_N_3"/>
    <property type="match status" value="1"/>
</dbReference>
<dbReference type="PANTHER" id="PTHR47529:SF1">
    <property type="entry name" value="PERIPLASMIC CHAPERONE PPID"/>
    <property type="match status" value="1"/>
</dbReference>
<evidence type="ECO:0000256" key="9">
    <source>
        <dbReference type="ARBA" id="ARBA00038408"/>
    </source>
</evidence>
<evidence type="ECO:0000256" key="2">
    <source>
        <dbReference type="ARBA" id="ARBA00022475"/>
    </source>
</evidence>
<keyword evidence="2" id="KW-1003">Cell membrane</keyword>
<keyword evidence="8 12" id="KW-0413">Isomerase</keyword>
<dbReference type="RefSeq" id="WP_005435822.1">
    <property type="nucleotide sequence ID" value="NZ_JH815517.1"/>
</dbReference>
<evidence type="ECO:0000256" key="7">
    <source>
        <dbReference type="ARBA" id="ARBA00023186"/>
    </source>
</evidence>
<dbReference type="PATRIC" id="fig|742823.3.peg.1567"/>
<dbReference type="SUPFAM" id="SSF54534">
    <property type="entry name" value="FKBP-like"/>
    <property type="match status" value="1"/>
</dbReference>
<feature type="transmembrane region" description="Helical" evidence="13">
    <location>
        <begin position="12"/>
        <end position="32"/>
    </location>
</feature>
<dbReference type="GO" id="GO:0003755">
    <property type="term" value="F:peptidyl-prolyl cis-trans isomerase activity"/>
    <property type="evidence" value="ECO:0007669"/>
    <property type="project" value="UniProtKB-KW"/>
</dbReference>
<evidence type="ECO:0000256" key="3">
    <source>
        <dbReference type="ARBA" id="ARBA00022519"/>
    </source>
</evidence>
<comment type="caution">
    <text evidence="15">The sequence shown here is derived from an EMBL/GenBank/DDBJ whole genome shotgun (WGS) entry which is preliminary data.</text>
</comment>
<dbReference type="AlphaFoldDB" id="K1JH16"/>
<dbReference type="Gene3D" id="3.10.50.40">
    <property type="match status" value="1"/>
</dbReference>
<protein>
    <recommendedName>
        <fullName evidence="10">Periplasmic chaperone PpiD</fullName>
    </recommendedName>
    <alternativeName>
        <fullName evidence="11">Periplasmic folding chaperone</fullName>
    </alternativeName>
</protein>
<evidence type="ECO:0000256" key="12">
    <source>
        <dbReference type="PROSITE-ProRule" id="PRU00278"/>
    </source>
</evidence>
<evidence type="ECO:0000313" key="16">
    <source>
        <dbReference type="Proteomes" id="UP000005835"/>
    </source>
</evidence>
<dbReference type="OrthoDB" id="9812372at2"/>
<feature type="domain" description="PpiC" evidence="14">
    <location>
        <begin position="265"/>
        <end position="363"/>
    </location>
</feature>
<keyword evidence="5 13" id="KW-1133">Transmembrane helix</keyword>
<evidence type="ECO:0000256" key="1">
    <source>
        <dbReference type="ARBA" id="ARBA00004382"/>
    </source>
</evidence>
<keyword evidence="7" id="KW-0143">Chaperone</keyword>
<dbReference type="eggNOG" id="COG0760">
    <property type="taxonomic scope" value="Bacteria"/>
</dbReference>
<comment type="subcellular location">
    <subcellularLocation>
        <location evidence="1">Cell inner membrane</location>
        <topology evidence="1">Single-pass type II membrane protein</topology>
        <orientation evidence="1">Periplasmic side</orientation>
    </subcellularLocation>
</comment>
<evidence type="ECO:0000313" key="15">
    <source>
        <dbReference type="EMBL" id="EKB30885.1"/>
    </source>
</evidence>
<gene>
    <name evidence="15" type="ORF">HMPREF9465_01575</name>
</gene>
<organism evidence="15 16">
    <name type="scientific">Sutterella wadsworthensis 2_1_59BFAA</name>
    <dbReference type="NCBI Taxonomy" id="742823"/>
    <lineage>
        <taxon>Bacteria</taxon>
        <taxon>Pseudomonadati</taxon>
        <taxon>Pseudomonadota</taxon>
        <taxon>Betaproteobacteria</taxon>
        <taxon>Burkholderiales</taxon>
        <taxon>Sutterellaceae</taxon>
        <taxon>Sutterella</taxon>
    </lineage>
</organism>
<dbReference type="InterPro" id="IPR023058">
    <property type="entry name" value="PPIase_PpiC_CS"/>
</dbReference>
<keyword evidence="4 13" id="KW-0812">Transmembrane</keyword>
<evidence type="ECO:0000256" key="11">
    <source>
        <dbReference type="ARBA" id="ARBA00042775"/>
    </source>
</evidence>